<dbReference type="InterPro" id="IPR001867">
    <property type="entry name" value="OmpR/PhoB-type_DNA-bd"/>
</dbReference>
<dbReference type="InterPro" id="IPR036388">
    <property type="entry name" value="WH-like_DNA-bd_sf"/>
</dbReference>
<name>A0ABQ4THH1_METOR</name>
<dbReference type="Proteomes" id="UP001055156">
    <property type="component" value="Unassembled WGS sequence"/>
</dbReference>
<dbReference type="PROSITE" id="PS51755">
    <property type="entry name" value="OMPR_PHOB"/>
    <property type="match status" value="1"/>
</dbReference>
<dbReference type="RefSeq" id="WP_238315001.1">
    <property type="nucleotide sequence ID" value="NZ_BPQV01000020.1"/>
</dbReference>
<evidence type="ECO:0000256" key="2">
    <source>
        <dbReference type="PROSITE-ProRule" id="PRU01091"/>
    </source>
</evidence>
<evidence type="ECO:0000259" key="3">
    <source>
        <dbReference type="PROSITE" id="PS51755"/>
    </source>
</evidence>
<keyword evidence="1 2" id="KW-0238">DNA-binding</keyword>
<dbReference type="SUPFAM" id="SSF46894">
    <property type="entry name" value="C-terminal effector domain of the bipartite response regulators"/>
    <property type="match status" value="1"/>
</dbReference>
<comment type="caution">
    <text evidence="4">The sequence shown here is derived from an EMBL/GenBank/DDBJ whole genome shotgun (WGS) entry which is preliminary data.</text>
</comment>
<feature type="domain" description="OmpR/PhoB-type" evidence="3">
    <location>
        <begin position="17"/>
        <end position="125"/>
    </location>
</feature>
<dbReference type="Gene3D" id="1.10.10.10">
    <property type="entry name" value="Winged helix-like DNA-binding domain superfamily/Winged helix DNA-binding domain"/>
    <property type="match status" value="1"/>
</dbReference>
<accession>A0ABQ4THH1</accession>
<organism evidence="4 5">
    <name type="scientific">Methylobacterium organophilum</name>
    <dbReference type="NCBI Taxonomy" id="410"/>
    <lineage>
        <taxon>Bacteria</taxon>
        <taxon>Pseudomonadati</taxon>
        <taxon>Pseudomonadota</taxon>
        <taxon>Alphaproteobacteria</taxon>
        <taxon>Hyphomicrobiales</taxon>
        <taxon>Methylobacteriaceae</taxon>
        <taxon>Methylobacterium</taxon>
    </lineage>
</organism>
<keyword evidence="5" id="KW-1185">Reference proteome</keyword>
<reference evidence="4" key="2">
    <citation type="submission" date="2021-08" db="EMBL/GenBank/DDBJ databases">
        <authorList>
            <person name="Tani A."/>
            <person name="Ola A."/>
            <person name="Ogura Y."/>
            <person name="Katsura K."/>
            <person name="Hayashi T."/>
        </authorList>
    </citation>
    <scope>NUCLEOTIDE SEQUENCE</scope>
    <source>
        <strain evidence="4">NBRC 15689</strain>
    </source>
</reference>
<dbReference type="EMBL" id="BPQV01000020">
    <property type="protein sequence ID" value="GJE29777.1"/>
    <property type="molecule type" value="Genomic_DNA"/>
</dbReference>
<feature type="DNA-binding region" description="OmpR/PhoB-type" evidence="2">
    <location>
        <begin position="17"/>
        <end position="125"/>
    </location>
</feature>
<reference evidence="4" key="1">
    <citation type="journal article" date="2021" name="Front. Microbiol.">
        <title>Comprehensive Comparative Genomics and Phenotyping of Methylobacterium Species.</title>
        <authorList>
            <person name="Alessa O."/>
            <person name="Ogura Y."/>
            <person name="Fujitani Y."/>
            <person name="Takami H."/>
            <person name="Hayashi T."/>
            <person name="Sahin N."/>
            <person name="Tani A."/>
        </authorList>
    </citation>
    <scope>NUCLEOTIDE SEQUENCE</scope>
    <source>
        <strain evidence="4">NBRC 15689</strain>
    </source>
</reference>
<gene>
    <name evidence="4" type="ORF">LKMONMHP_4663</name>
</gene>
<dbReference type="SMART" id="SM00862">
    <property type="entry name" value="Trans_reg_C"/>
    <property type="match status" value="1"/>
</dbReference>
<sequence>MNAHALRPDGGHHLTHQQVIALLEERDTLIETVRQLQEALAPTVVLPAAWRLSRKEETLLRALRGLNGHVLHRERAMLTLYGTWEDAPDQKIIDVFICKIRRKLMLAQARITIDTSWGRGWRMTPEACERFDAAIEADRLASIYQAAKQVSAA</sequence>
<evidence type="ECO:0000313" key="5">
    <source>
        <dbReference type="Proteomes" id="UP001055156"/>
    </source>
</evidence>
<evidence type="ECO:0000313" key="4">
    <source>
        <dbReference type="EMBL" id="GJE29777.1"/>
    </source>
</evidence>
<dbReference type="InterPro" id="IPR016032">
    <property type="entry name" value="Sig_transdc_resp-reg_C-effctor"/>
</dbReference>
<proteinExistence type="predicted"/>
<evidence type="ECO:0000256" key="1">
    <source>
        <dbReference type="ARBA" id="ARBA00023125"/>
    </source>
</evidence>
<dbReference type="Pfam" id="PF00486">
    <property type="entry name" value="Trans_reg_C"/>
    <property type="match status" value="1"/>
</dbReference>
<protein>
    <recommendedName>
        <fullName evidence="3">OmpR/PhoB-type domain-containing protein</fullName>
    </recommendedName>
</protein>